<dbReference type="GO" id="GO:0016757">
    <property type="term" value="F:glycosyltransferase activity"/>
    <property type="evidence" value="ECO:0007669"/>
    <property type="project" value="InterPro"/>
</dbReference>
<dbReference type="Gene3D" id="3.40.50.2000">
    <property type="entry name" value="Glycogen Phosphorylase B"/>
    <property type="match status" value="2"/>
</dbReference>
<dbReference type="PANTHER" id="PTHR45947:SF3">
    <property type="entry name" value="SULFOQUINOVOSYL TRANSFERASE SQD2"/>
    <property type="match status" value="1"/>
</dbReference>
<organism evidence="2 3">
    <name type="scientific">Desulforhabdus amnigena</name>
    <dbReference type="NCBI Taxonomy" id="40218"/>
    <lineage>
        <taxon>Bacteria</taxon>
        <taxon>Pseudomonadati</taxon>
        <taxon>Thermodesulfobacteriota</taxon>
        <taxon>Syntrophobacteria</taxon>
        <taxon>Syntrophobacterales</taxon>
        <taxon>Syntrophobacteraceae</taxon>
        <taxon>Desulforhabdus</taxon>
    </lineage>
</organism>
<evidence type="ECO:0000313" key="3">
    <source>
        <dbReference type="Proteomes" id="UP001144372"/>
    </source>
</evidence>
<name>A0A9W6L9Y9_9BACT</name>
<sequence length="155" mass="17354">MHAHVKLVLVGDGPLRKSLKKMVDELGLADSVIFAGFQESVEPWLYLMDIFVLPSRMEGTPLSLLEAMAVGLPCIATDVGGVSKIMTHEKDGLLIESDSIFALENAIMHLIKQPKLRTELGKNARHTIETKFSIKQWARDIEILYHSIISRHTNH</sequence>
<dbReference type="Pfam" id="PF00534">
    <property type="entry name" value="Glycos_transf_1"/>
    <property type="match status" value="1"/>
</dbReference>
<dbReference type="InterPro" id="IPR050194">
    <property type="entry name" value="Glycosyltransferase_grp1"/>
</dbReference>
<dbReference type="EMBL" id="BSDR01000001">
    <property type="protein sequence ID" value="GLI35879.1"/>
    <property type="molecule type" value="Genomic_DNA"/>
</dbReference>
<feature type="domain" description="Glycosyl transferase family 1" evidence="1">
    <location>
        <begin position="2"/>
        <end position="126"/>
    </location>
</feature>
<proteinExistence type="predicted"/>
<comment type="caution">
    <text evidence="2">The sequence shown here is derived from an EMBL/GenBank/DDBJ whole genome shotgun (WGS) entry which is preliminary data.</text>
</comment>
<accession>A0A9W6L9Y9</accession>
<evidence type="ECO:0000259" key="1">
    <source>
        <dbReference type="Pfam" id="PF00534"/>
    </source>
</evidence>
<gene>
    <name evidence="2" type="ORF">DAMNIGENAA_33120</name>
</gene>
<dbReference type="PANTHER" id="PTHR45947">
    <property type="entry name" value="SULFOQUINOVOSYL TRANSFERASE SQD2"/>
    <property type="match status" value="1"/>
</dbReference>
<evidence type="ECO:0000313" key="2">
    <source>
        <dbReference type="EMBL" id="GLI35879.1"/>
    </source>
</evidence>
<protein>
    <recommendedName>
        <fullName evidence="1">Glycosyl transferase family 1 domain-containing protein</fullName>
    </recommendedName>
</protein>
<dbReference type="SUPFAM" id="SSF53756">
    <property type="entry name" value="UDP-Glycosyltransferase/glycogen phosphorylase"/>
    <property type="match status" value="1"/>
</dbReference>
<dbReference type="AlphaFoldDB" id="A0A9W6L9Y9"/>
<keyword evidence="3" id="KW-1185">Reference proteome</keyword>
<reference evidence="2" key="1">
    <citation type="submission" date="2022-12" db="EMBL/GenBank/DDBJ databases">
        <title>Reference genome sequencing for broad-spectrum identification of bacterial and archaeal isolates by mass spectrometry.</title>
        <authorList>
            <person name="Sekiguchi Y."/>
            <person name="Tourlousse D.M."/>
        </authorList>
    </citation>
    <scope>NUCLEOTIDE SEQUENCE</scope>
    <source>
        <strain evidence="2">ASRB1</strain>
    </source>
</reference>
<dbReference type="InterPro" id="IPR001296">
    <property type="entry name" value="Glyco_trans_1"/>
</dbReference>
<dbReference type="Proteomes" id="UP001144372">
    <property type="component" value="Unassembled WGS sequence"/>
</dbReference>